<feature type="compositionally biased region" description="Pro residues" evidence="1">
    <location>
        <begin position="35"/>
        <end position="52"/>
    </location>
</feature>
<gene>
    <name evidence="3" type="ORF">QTP81_08570</name>
</gene>
<dbReference type="PROSITE" id="PS51257">
    <property type="entry name" value="PROKAR_LIPOPROTEIN"/>
    <property type="match status" value="1"/>
</dbReference>
<dbReference type="PANTHER" id="PTHR43737">
    <property type="entry name" value="BLL7424 PROTEIN"/>
    <property type="match status" value="1"/>
</dbReference>
<sequence>MLKALNVTSLRLITALFACLLLSACGGGGDSTNDNPPPTPQPVPTTPTPSPAPTEVGKFATPQTTSRFLTMATFGPTPSDVELLTGTSASEWILEQFSQPVTPFLSSVQDYYEMGEPPSGMLADAFDQAATTYTFWRNAVHGDDQLRQRMAFALSQITVVSNGGGGLLGIFPQTLGYYQDILAEHALGNYRDLLEAITYSPAMAEYLTYLGNQKGDPTTGRVPDENYARELLQLFTIGLVALNPDGTPMVDATGNSIEVYDNEDITELAKVFTGLDSPRLDMQQNLAARIAQITEAVTQPLSIDPDKHSTDAKSFLNFTIAANTSGAESISLALDHIMAHPNVGPFIGRQLIQRFVTSNPRPEYVERVANAFDQGLYKLPNGIEVGDGRKGDLKATIAAILFDPDIDETIAFTTDEFGKVREPILRLTHFMRAFETDMSRPEYIGQLYDTSPLSVLGQHPYRSPSVFNFYRPGYVASGTLSAQAGLVAPELQIVNASSIPGYINLLSFGSFQAQRDSYGQLRQIFARYNVEFDDSQAQQTFVADYSSVLELADDSTALIDYLDNLLLYGSLSDSTRLQLIATLDEFPQDSLQDNDARLTLIGYAVLMIMSSPDYLVQR</sequence>
<dbReference type="RefSeq" id="WP_289364938.1">
    <property type="nucleotide sequence ID" value="NZ_JAUCBP010000007.1"/>
</dbReference>
<proteinExistence type="predicted"/>
<organism evidence="3 4">
    <name type="scientific">Alteromonas arenosi</name>
    <dbReference type="NCBI Taxonomy" id="3055817"/>
    <lineage>
        <taxon>Bacteria</taxon>
        <taxon>Pseudomonadati</taxon>
        <taxon>Pseudomonadota</taxon>
        <taxon>Gammaproteobacteria</taxon>
        <taxon>Alteromonadales</taxon>
        <taxon>Alteromonadaceae</taxon>
        <taxon>Alteromonas/Salinimonas group</taxon>
        <taxon>Alteromonas</taxon>
    </lineage>
</organism>
<evidence type="ECO:0000313" key="4">
    <source>
        <dbReference type="Proteomes" id="UP001234343"/>
    </source>
</evidence>
<accession>A0ABT7SWT2</accession>
<feature type="signal peptide" evidence="2">
    <location>
        <begin position="1"/>
        <end position="24"/>
    </location>
</feature>
<dbReference type="Proteomes" id="UP001234343">
    <property type="component" value="Unassembled WGS sequence"/>
</dbReference>
<evidence type="ECO:0000256" key="1">
    <source>
        <dbReference type="SAM" id="MobiDB-lite"/>
    </source>
</evidence>
<comment type="caution">
    <text evidence="3">The sequence shown here is derived from an EMBL/GenBank/DDBJ whole genome shotgun (WGS) entry which is preliminary data.</text>
</comment>
<dbReference type="EMBL" id="JAUCBP010000007">
    <property type="protein sequence ID" value="MDM7860647.1"/>
    <property type="molecule type" value="Genomic_DNA"/>
</dbReference>
<name>A0ABT7SWT2_9ALTE</name>
<reference evidence="3 4" key="1">
    <citation type="submission" date="2023-06" db="EMBL/GenBank/DDBJ databases">
        <title>Alteromonas sp. ASW11-36 isolated from intertidal sand.</title>
        <authorList>
            <person name="Li Y."/>
        </authorList>
    </citation>
    <scope>NUCLEOTIDE SEQUENCE [LARGE SCALE GENOMIC DNA]</scope>
    <source>
        <strain evidence="3 4">ASW11-36</strain>
    </source>
</reference>
<evidence type="ECO:0000256" key="2">
    <source>
        <dbReference type="SAM" id="SignalP"/>
    </source>
</evidence>
<feature type="region of interest" description="Disordered" evidence="1">
    <location>
        <begin position="30"/>
        <end position="57"/>
    </location>
</feature>
<protein>
    <submittedName>
        <fullName evidence="3">DUF1800 domain-containing protein</fullName>
    </submittedName>
</protein>
<keyword evidence="4" id="KW-1185">Reference proteome</keyword>
<dbReference type="Pfam" id="PF08811">
    <property type="entry name" value="DUF1800"/>
    <property type="match status" value="1"/>
</dbReference>
<keyword evidence="2" id="KW-0732">Signal</keyword>
<dbReference type="InterPro" id="IPR014917">
    <property type="entry name" value="DUF1800"/>
</dbReference>
<feature type="chain" id="PRO_5046351785" evidence="2">
    <location>
        <begin position="25"/>
        <end position="618"/>
    </location>
</feature>
<dbReference type="PANTHER" id="PTHR43737:SF1">
    <property type="entry name" value="DUF1501 DOMAIN-CONTAINING PROTEIN"/>
    <property type="match status" value="1"/>
</dbReference>
<evidence type="ECO:0000313" key="3">
    <source>
        <dbReference type="EMBL" id="MDM7860647.1"/>
    </source>
</evidence>